<proteinExistence type="predicted"/>
<dbReference type="STRING" id="728005.SAMN04488059_102150"/>
<reference evidence="1 3" key="1">
    <citation type="submission" date="2015-03" db="EMBL/GenBank/DDBJ databases">
        <authorList>
            <person name="Lepp D."/>
            <person name="Hassan Y.I."/>
            <person name="Li X.-Z."/>
            <person name="Zhou T."/>
        </authorList>
    </citation>
    <scope>NUCLEOTIDE SEQUENCE [LARGE SCALE GENOMIC DNA]</scope>
    <source>
        <strain evidence="1 3">Cr7-05</strain>
    </source>
</reference>
<name>A0A0F5Q1U7_9HYPH</name>
<evidence type="ECO:0000313" key="3">
    <source>
        <dbReference type="Proteomes" id="UP000033519"/>
    </source>
</evidence>
<dbReference type="RefSeq" id="WP_046169148.1">
    <property type="nucleotide sequence ID" value="NZ_FOMB01000002.1"/>
</dbReference>
<keyword evidence="3" id="KW-1185">Reference proteome</keyword>
<evidence type="ECO:0000313" key="2">
    <source>
        <dbReference type="EMBL" id="SFC10557.1"/>
    </source>
</evidence>
<accession>A0A0F5Q1U7</accession>
<sequence length="84" mass="9339">MRGLFSSAHNIALDIREAVSKHWFNGIGGSSNGVYLLVPFTHLSMWFEWRDINVGFGHEAGPAQWEFFAGRLQGVFCIEPAAGQ</sequence>
<dbReference type="EMBL" id="LAPV01000009">
    <property type="protein sequence ID" value="KKC34850.1"/>
    <property type="molecule type" value="Genomic_DNA"/>
</dbReference>
<dbReference type="AlphaFoldDB" id="A0A0F5Q1U7"/>
<dbReference type="Proteomes" id="UP000033519">
    <property type="component" value="Unassembled WGS sequence"/>
</dbReference>
<gene>
    <name evidence="2" type="ORF">SAMN04488059_102150</name>
    <name evidence="1" type="ORF">WH91_01095</name>
</gene>
<dbReference type="OrthoDB" id="8456658at2"/>
<organism evidence="2 4">
    <name type="scientific">Devosia psychrophila</name>
    <dbReference type="NCBI Taxonomy" id="728005"/>
    <lineage>
        <taxon>Bacteria</taxon>
        <taxon>Pseudomonadati</taxon>
        <taxon>Pseudomonadota</taxon>
        <taxon>Alphaproteobacteria</taxon>
        <taxon>Hyphomicrobiales</taxon>
        <taxon>Devosiaceae</taxon>
        <taxon>Devosia</taxon>
    </lineage>
</organism>
<dbReference type="PATRIC" id="fig|728005.3.peg.4278"/>
<dbReference type="EMBL" id="FOMB01000002">
    <property type="protein sequence ID" value="SFC10557.1"/>
    <property type="molecule type" value="Genomic_DNA"/>
</dbReference>
<evidence type="ECO:0000313" key="1">
    <source>
        <dbReference type="EMBL" id="KKC34850.1"/>
    </source>
</evidence>
<evidence type="ECO:0000313" key="4">
    <source>
        <dbReference type="Proteomes" id="UP000182258"/>
    </source>
</evidence>
<dbReference type="Proteomes" id="UP000182258">
    <property type="component" value="Unassembled WGS sequence"/>
</dbReference>
<reference evidence="2 4" key="2">
    <citation type="submission" date="2016-10" db="EMBL/GenBank/DDBJ databases">
        <authorList>
            <person name="de Groot N.N."/>
        </authorList>
    </citation>
    <scope>NUCLEOTIDE SEQUENCE [LARGE SCALE GENOMIC DNA]</scope>
    <source>
        <strain evidence="2 4">CGMCC 1.10210</strain>
    </source>
</reference>
<protein>
    <submittedName>
        <fullName evidence="2">Uncharacterized protein</fullName>
    </submittedName>
</protein>